<reference evidence="1 2" key="1">
    <citation type="submission" date="2023-07" db="EMBL/GenBank/DDBJ databases">
        <title>Genomic Encyclopedia of Type Strains, Phase IV (KMG-IV): sequencing the most valuable type-strain genomes for metagenomic binning, comparative biology and taxonomic classification.</title>
        <authorList>
            <person name="Goeker M."/>
        </authorList>
    </citation>
    <scope>NUCLEOTIDE SEQUENCE [LARGE SCALE GENOMIC DNA]</scope>
    <source>
        <strain evidence="1 2">DSM 1111</strain>
    </source>
</reference>
<evidence type="ECO:0000313" key="1">
    <source>
        <dbReference type="EMBL" id="MDQ0422371.1"/>
    </source>
</evidence>
<accession>A0ABU0GAJ0</accession>
<evidence type="ECO:0008006" key="3">
    <source>
        <dbReference type="Google" id="ProtNLM"/>
    </source>
</evidence>
<organism evidence="1 2">
    <name type="scientific">Peteryoungia aggregata LMG 23059</name>
    <dbReference type="NCBI Taxonomy" id="1368425"/>
    <lineage>
        <taxon>Bacteria</taxon>
        <taxon>Pseudomonadati</taxon>
        <taxon>Pseudomonadota</taxon>
        <taxon>Alphaproteobacteria</taxon>
        <taxon>Hyphomicrobiales</taxon>
        <taxon>Rhizobiaceae</taxon>
        <taxon>Peteryoungia</taxon>
    </lineage>
</organism>
<protein>
    <recommendedName>
        <fullName evidence="3">DUF2283 domain-containing protein</fullName>
    </recommendedName>
</protein>
<sequence>MKTSYKKIIMKFEDDDNATQIYIAEDWVDAERIRGGDDEGVMCLCITDEAGDKILEALNGGQA</sequence>
<keyword evidence="2" id="KW-1185">Reference proteome</keyword>
<name>A0ABU0GAJ0_9HYPH</name>
<dbReference type="RefSeq" id="WP_307374855.1">
    <property type="nucleotide sequence ID" value="NZ_JAUSUW010000010.1"/>
</dbReference>
<dbReference type="Proteomes" id="UP001238496">
    <property type="component" value="Unassembled WGS sequence"/>
</dbReference>
<proteinExistence type="predicted"/>
<dbReference type="EMBL" id="JAUSUW010000010">
    <property type="protein sequence ID" value="MDQ0422371.1"/>
    <property type="molecule type" value="Genomic_DNA"/>
</dbReference>
<gene>
    <name evidence="1" type="ORF">J2045_003419</name>
</gene>
<comment type="caution">
    <text evidence="1">The sequence shown here is derived from an EMBL/GenBank/DDBJ whole genome shotgun (WGS) entry which is preliminary data.</text>
</comment>
<evidence type="ECO:0000313" key="2">
    <source>
        <dbReference type="Proteomes" id="UP001238496"/>
    </source>
</evidence>